<dbReference type="PANTHER" id="PTHR43747:SF4">
    <property type="entry name" value="FLAVIN-DEPENDENT TRYPTOPHAN HALOGENASE"/>
    <property type="match status" value="1"/>
</dbReference>
<dbReference type="PANTHER" id="PTHR43747">
    <property type="entry name" value="FAD-BINDING PROTEIN"/>
    <property type="match status" value="1"/>
</dbReference>
<evidence type="ECO:0000313" key="2">
    <source>
        <dbReference type="Proteomes" id="UP000006526"/>
    </source>
</evidence>
<sequence length="388" mass="44925">MKFAVVGTGTAGILSLSFLLAYAPEPIEVYSIHNPKKPILGVGESTSTQIPSVLYDAIKFSLLEDSHELDATLKLGVKFADWREKDFYGHITPVSYGMHFDNQALKGFAFRRFEEMYENFHVIHGHVDKIESRENEAAVFIDGDEYKFDYVVDCGGYPEDYSEYNICKYISLNSCLVHNTKPEEYNHTLHRATPNGWMFGIPLQSRQSFGYLYNDTITSKDEAVTNFKTYCDDIEESQLREFKFKSYSAKQFFDGRVLKNGNRAFFYEPIEAFSGFFYQSALKFLGEYLWCDVSLEKTNEHMGFIANNIELATCFIYHGGSIYDTPYWDYAKKISKEKLDTDIRWSYQVEALKGINAQTNRQLRREGIGAYPAQIWFDFDKNLNYNLF</sequence>
<dbReference type="RefSeq" id="YP_004324831.1">
    <property type="nucleotide sequence ID" value="NC_015289.1"/>
</dbReference>
<name>E3SKR8_9CAUD</name>
<reference evidence="1 2" key="1">
    <citation type="journal article" date="2010" name="Environ. Microbiol.">
        <title>Genomic analysis of oceanic cyanobacterial myoviruses compared with T4-like myoviruses from diverse hosts and environments.</title>
        <authorList>
            <person name="Sullivan M.B."/>
            <person name="Huang K.H."/>
            <person name="Ignacio-Espinoza J.C."/>
            <person name="Berlin A.M."/>
            <person name="Kelly L."/>
            <person name="Weigele P.R."/>
            <person name="DeFrancesco A.S."/>
            <person name="Kern S.E."/>
            <person name="Thompson L.R."/>
            <person name="Young S."/>
            <person name="Yandava C."/>
            <person name="Fu R."/>
            <person name="Krastins B."/>
            <person name="Chase M."/>
            <person name="Sarracino D."/>
            <person name="Osburne M.S."/>
            <person name="Henn M.R."/>
            <person name="Chisholm S.W."/>
        </authorList>
    </citation>
    <scope>NUCLEOTIDE SEQUENCE [LARGE SCALE GENOMIC DNA]</scope>
    <source>
        <strain evidence="1">8102-12</strain>
    </source>
</reference>
<dbReference type="GeneID" id="10329137"/>
<accession>E3SKR8</accession>
<protein>
    <submittedName>
        <fullName evidence="1">Tryptophan halogenase</fullName>
    </submittedName>
</protein>
<keyword evidence="2" id="KW-1185">Reference proteome</keyword>
<evidence type="ECO:0000313" key="1">
    <source>
        <dbReference type="EMBL" id="ADO97842.1"/>
    </source>
</evidence>
<dbReference type="EMBL" id="GU071097">
    <property type="protein sequence ID" value="ADO97842.1"/>
    <property type="molecule type" value="Genomic_DNA"/>
</dbReference>
<dbReference type="GO" id="GO:0004497">
    <property type="term" value="F:monooxygenase activity"/>
    <property type="evidence" value="ECO:0007669"/>
    <property type="project" value="InterPro"/>
</dbReference>
<dbReference type="Pfam" id="PF04820">
    <property type="entry name" value="Trp_halogenase"/>
    <property type="match status" value="2"/>
</dbReference>
<dbReference type="InterPro" id="IPR036188">
    <property type="entry name" value="FAD/NAD-bd_sf"/>
</dbReference>
<organism evidence="1 2">
    <name type="scientific">Synechococcus phage S-SSM5</name>
    <dbReference type="NCBI Taxonomy" id="445685"/>
    <lineage>
        <taxon>Viruses</taxon>
        <taxon>Duplodnaviria</taxon>
        <taxon>Heunggongvirae</taxon>
        <taxon>Uroviricota</taxon>
        <taxon>Caudoviricetes</taxon>
        <taxon>Pantevenvirales</taxon>
        <taxon>Kyanoviridae</taxon>
        <taxon>Glaucusvirus</taxon>
        <taxon>Glaucusvirus ssm5</taxon>
    </lineage>
</organism>
<dbReference type="InterPro" id="IPR006905">
    <property type="entry name" value="Flavin_halogenase"/>
</dbReference>
<proteinExistence type="predicted"/>
<dbReference type="OrthoDB" id="21914at10239"/>
<dbReference type="Proteomes" id="UP000006526">
    <property type="component" value="Segment"/>
</dbReference>
<dbReference type="Gene3D" id="3.50.50.60">
    <property type="entry name" value="FAD/NAD(P)-binding domain"/>
    <property type="match status" value="2"/>
</dbReference>
<dbReference type="KEGG" id="vg:10329137"/>
<dbReference type="InterPro" id="IPR050816">
    <property type="entry name" value="Flavin-dep_Halogenase_NPB"/>
</dbReference>
<gene>
    <name evidence="1" type="ORF">SSSM5_229</name>
</gene>